<dbReference type="PROSITE" id="PS50011">
    <property type="entry name" value="PROTEIN_KINASE_DOM"/>
    <property type="match status" value="1"/>
</dbReference>
<evidence type="ECO:0000256" key="5">
    <source>
        <dbReference type="ARBA" id="ARBA00022679"/>
    </source>
</evidence>
<dbReference type="GO" id="GO:0045324">
    <property type="term" value="P:late endosome to vacuole transport"/>
    <property type="evidence" value="ECO:0007669"/>
    <property type="project" value="EnsemblFungi"/>
</dbReference>
<dbReference type="GO" id="GO:0005770">
    <property type="term" value="C:late endosome"/>
    <property type="evidence" value="ECO:0007669"/>
    <property type="project" value="TreeGrafter"/>
</dbReference>
<dbReference type="PROSITE" id="PS00108">
    <property type="entry name" value="PROTEIN_KINASE_ST"/>
    <property type="match status" value="1"/>
</dbReference>
<evidence type="ECO:0000256" key="10">
    <source>
        <dbReference type="ARBA" id="ARBA00022840"/>
    </source>
</evidence>
<evidence type="ECO:0000256" key="14">
    <source>
        <dbReference type="ARBA" id="ARBA00048977"/>
    </source>
</evidence>
<evidence type="ECO:0000259" key="16">
    <source>
        <dbReference type="PROSITE" id="PS50011"/>
    </source>
</evidence>
<reference evidence="17 18" key="1">
    <citation type="journal article" date="2011" name="Proc. Natl. Acad. Sci. U.S.A.">
        <title>Evolutionary erosion of yeast sex chromosomes by mating-type switching accidents.</title>
        <authorList>
            <person name="Gordon J.L."/>
            <person name="Armisen D."/>
            <person name="Proux-Wera E."/>
            <person name="Oheigeartaigh S.S."/>
            <person name="Byrne K.P."/>
            <person name="Wolfe K.H."/>
        </authorList>
    </citation>
    <scope>NUCLEOTIDE SEQUENCE [LARGE SCALE GENOMIC DNA]</scope>
    <source>
        <strain evidence="18">ATCC 24235 / CBS 4417 / NBRC 1672 / NRRL Y-8282 / UCD 70-5</strain>
    </source>
</reference>
<dbReference type="OMA" id="YNLLCSW"/>
<comment type="catalytic activity">
    <reaction evidence="13">
        <text>L-threonyl-[protein] + ATP = O-phospho-L-threonyl-[protein] + ADP + H(+)</text>
        <dbReference type="Rhea" id="RHEA:46608"/>
        <dbReference type="Rhea" id="RHEA-COMP:11060"/>
        <dbReference type="Rhea" id="RHEA-COMP:11605"/>
        <dbReference type="ChEBI" id="CHEBI:15378"/>
        <dbReference type="ChEBI" id="CHEBI:30013"/>
        <dbReference type="ChEBI" id="CHEBI:30616"/>
        <dbReference type="ChEBI" id="CHEBI:61977"/>
        <dbReference type="ChEBI" id="CHEBI:456216"/>
        <dbReference type="EC" id="2.7.11.1"/>
    </reaction>
    <physiologicalReaction direction="left-to-right" evidence="13">
        <dbReference type="Rhea" id="RHEA:46609"/>
    </physiologicalReaction>
</comment>
<dbReference type="InterPro" id="IPR055231">
    <property type="entry name" value="2AA_helical"/>
</dbReference>
<dbReference type="InterPro" id="IPR008271">
    <property type="entry name" value="Ser/Thr_kinase_AS"/>
</dbReference>
<dbReference type="GO" id="GO:0045053">
    <property type="term" value="P:protein retention in Golgi apparatus"/>
    <property type="evidence" value="ECO:0007669"/>
    <property type="project" value="EnsemblFungi"/>
</dbReference>
<evidence type="ECO:0000256" key="2">
    <source>
        <dbReference type="ARBA" id="ARBA00012513"/>
    </source>
</evidence>
<dbReference type="PANTHER" id="PTHR17583:SF0">
    <property type="entry name" value="PHOSPHOINOSITIDE 3-KINASE REGULATORY SUBUNIT 4"/>
    <property type="match status" value="1"/>
</dbReference>
<dbReference type="GO" id="GO:0004674">
    <property type="term" value="F:protein serine/threonine kinase activity"/>
    <property type="evidence" value="ECO:0007669"/>
    <property type="project" value="UniProtKB-KW"/>
</dbReference>
<dbReference type="Gene3D" id="2.130.10.10">
    <property type="entry name" value="YVTN repeat-like/Quinoprotein amine dehydrogenase"/>
    <property type="match status" value="1"/>
</dbReference>
<dbReference type="Pfam" id="PF00069">
    <property type="entry name" value="Pkinase"/>
    <property type="match status" value="1"/>
</dbReference>
<evidence type="ECO:0000256" key="13">
    <source>
        <dbReference type="ARBA" id="ARBA00048659"/>
    </source>
</evidence>
<dbReference type="Proteomes" id="UP000005666">
    <property type="component" value="Chromosome 1"/>
</dbReference>
<dbReference type="PANTHER" id="PTHR17583">
    <property type="entry name" value="PHOSPHOINOSITIDE 3-KINASE REGULATORY SUBUNIT 4"/>
    <property type="match status" value="1"/>
</dbReference>
<dbReference type="GO" id="GO:0005524">
    <property type="term" value="F:ATP binding"/>
    <property type="evidence" value="ECO:0007669"/>
    <property type="project" value="UniProtKB-KW"/>
</dbReference>
<name>G8BNG8_TETPH</name>
<dbReference type="GO" id="GO:0046854">
    <property type="term" value="P:phosphatidylinositol phosphate biosynthetic process"/>
    <property type="evidence" value="ECO:0007669"/>
    <property type="project" value="EnsemblFungi"/>
</dbReference>
<dbReference type="GO" id="GO:0000425">
    <property type="term" value="P:pexophagy"/>
    <property type="evidence" value="ECO:0007669"/>
    <property type="project" value="EnsemblFungi"/>
</dbReference>
<keyword evidence="9" id="KW-0418">Kinase</keyword>
<gene>
    <name evidence="17" type="primary">TPHA0A03700</name>
    <name evidence="17" type="ordered locus">TPHA_0A03700</name>
</gene>
<keyword evidence="18" id="KW-1185">Reference proteome</keyword>
<keyword evidence="6" id="KW-0677">Repeat</keyword>
<dbReference type="InterPro" id="IPR036322">
    <property type="entry name" value="WD40_repeat_dom_sf"/>
</dbReference>
<dbReference type="GO" id="GO:0034271">
    <property type="term" value="C:phosphatidylinositol 3-kinase complex, class III, type I"/>
    <property type="evidence" value="ECO:0007669"/>
    <property type="project" value="EnsemblFungi"/>
</dbReference>
<dbReference type="GO" id="GO:0000011">
    <property type="term" value="P:vacuole inheritance"/>
    <property type="evidence" value="ECO:0007669"/>
    <property type="project" value="EnsemblFungi"/>
</dbReference>
<evidence type="ECO:0000256" key="8">
    <source>
        <dbReference type="ARBA" id="ARBA00022753"/>
    </source>
</evidence>
<comment type="catalytic activity">
    <reaction evidence="14">
        <text>L-seryl-[protein] + ATP = O-phospho-L-seryl-[protein] + ADP + H(+)</text>
        <dbReference type="Rhea" id="RHEA:17989"/>
        <dbReference type="Rhea" id="RHEA-COMP:9863"/>
        <dbReference type="Rhea" id="RHEA-COMP:11604"/>
        <dbReference type="ChEBI" id="CHEBI:15378"/>
        <dbReference type="ChEBI" id="CHEBI:29999"/>
        <dbReference type="ChEBI" id="CHEBI:30616"/>
        <dbReference type="ChEBI" id="CHEBI:83421"/>
        <dbReference type="ChEBI" id="CHEBI:456216"/>
        <dbReference type="EC" id="2.7.11.1"/>
    </reaction>
    <physiologicalReaction direction="left-to-right" evidence="14">
        <dbReference type="Rhea" id="RHEA:17990"/>
    </physiologicalReaction>
</comment>
<dbReference type="CDD" id="cd13980">
    <property type="entry name" value="STKc_Vps15"/>
    <property type="match status" value="1"/>
</dbReference>
<feature type="repeat" description="HEAT" evidence="15">
    <location>
        <begin position="456"/>
        <end position="494"/>
    </location>
</feature>
<keyword evidence="7" id="KW-0547">Nucleotide-binding</keyword>
<dbReference type="InterPro" id="IPR015943">
    <property type="entry name" value="WD40/YVTN_repeat-like_dom_sf"/>
</dbReference>
<dbReference type="STRING" id="1071381.G8BNG8"/>
<dbReference type="InterPro" id="IPR016024">
    <property type="entry name" value="ARM-type_fold"/>
</dbReference>
<dbReference type="HOGENOM" id="CLU_001696_0_1_1"/>
<feature type="domain" description="Protein kinase" evidence="16">
    <location>
        <begin position="27"/>
        <end position="307"/>
    </location>
</feature>
<dbReference type="InterPro" id="IPR000719">
    <property type="entry name" value="Prot_kinase_dom"/>
</dbReference>
<dbReference type="GO" id="GO:0071561">
    <property type="term" value="C:nucleus-vacuole junction"/>
    <property type="evidence" value="ECO:0007669"/>
    <property type="project" value="EnsemblFungi"/>
</dbReference>
<dbReference type="PROSITE" id="PS50077">
    <property type="entry name" value="HEAT_REPEAT"/>
    <property type="match status" value="1"/>
</dbReference>
<keyword evidence="10" id="KW-0067">ATP-binding</keyword>
<dbReference type="RefSeq" id="XP_003683880.1">
    <property type="nucleotide sequence ID" value="XM_003683832.1"/>
</dbReference>
<dbReference type="EC" id="2.7.11.1" evidence="2"/>
<evidence type="ECO:0000256" key="11">
    <source>
        <dbReference type="ARBA" id="ARBA00023006"/>
    </source>
</evidence>
<proteinExistence type="predicted"/>
<dbReference type="GO" id="GO:0120095">
    <property type="term" value="C:vacuole-isolation membrane contact site"/>
    <property type="evidence" value="ECO:0007669"/>
    <property type="project" value="EnsemblFungi"/>
</dbReference>
<dbReference type="InterPro" id="IPR011989">
    <property type="entry name" value="ARM-like"/>
</dbReference>
<dbReference type="GeneID" id="11532640"/>
<evidence type="ECO:0000256" key="15">
    <source>
        <dbReference type="PROSITE-ProRule" id="PRU00103"/>
    </source>
</evidence>
<keyword evidence="3" id="KW-0723">Serine/threonine-protein kinase</keyword>
<protein>
    <recommendedName>
        <fullName evidence="2">non-specific serine/threonine protein kinase</fullName>
        <ecNumber evidence="2">2.7.11.1</ecNumber>
    </recommendedName>
</protein>
<evidence type="ECO:0000256" key="12">
    <source>
        <dbReference type="ARBA" id="ARBA00037864"/>
    </source>
</evidence>
<evidence type="ECO:0000313" key="17">
    <source>
        <dbReference type="EMBL" id="CCE61446.1"/>
    </source>
</evidence>
<dbReference type="GO" id="GO:0034272">
    <property type="term" value="C:phosphatidylinositol 3-kinase complex, class III, type II"/>
    <property type="evidence" value="ECO:0007669"/>
    <property type="project" value="EnsemblFungi"/>
</dbReference>
<dbReference type="Pfam" id="PF22956">
    <property type="entry name" value="VPS15-like_hel"/>
    <property type="match status" value="1"/>
</dbReference>
<keyword evidence="8" id="KW-0967">Endosome</keyword>
<organism evidence="17 18">
    <name type="scientific">Tetrapisispora phaffii (strain ATCC 24235 / CBS 4417 / NBRC 1672 / NRRL Y-8282 / UCD 70-5)</name>
    <name type="common">Yeast</name>
    <name type="synonym">Fabospora phaffii</name>
    <dbReference type="NCBI Taxonomy" id="1071381"/>
    <lineage>
        <taxon>Eukaryota</taxon>
        <taxon>Fungi</taxon>
        <taxon>Dikarya</taxon>
        <taxon>Ascomycota</taxon>
        <taxon>Saccharomycotina</taxon>
        <taxon>Saccharomycetes</taxon>
        <taxon>Saccharomycetales</taxon>
        <taxon>Saccharomycetaceae</taxon>
        <taxon>Tetrapisispora</taxon>
    </lineage>
</organism>
<keyword evidence="5" id="KW-0808">Transferase</keyword>
<evidence type="ECO:0000256" key="3">
    <source>
        <dbReference type="ARBA" id="ARBA00022527"/>
    </source>
</evidence>
<dbReference type="eggNOG" id="KOG1240">
    <property type="taxonomic scope" value="Eukaryota"/>
</dbReference>
<evidence type="ECO:0000256" key="9">
    <source>
        <dbReference type="ARBA" id="ARBA00022777"/>
    </source>
</evidence>
<dbReference type="GO" id="GO:0032968">
    <property type="term" value="P:positive regulation of transcription elongation by RNA polymerase II"/>
    <property type="evidence" value="ECO:0007669"/>
    <property type="project" value="EnsemblFungi"/>
</dbReference>
<evidence type="ECO:0000313" key="18">
    <source>
        <dbReference type="Proteomes" id="UP000005666"/>
    </source>
</evidence>
<comment type="subcellular location">
    <subcellularLocation>
        <location evidence="1">Endosome membrane</location>
        <topology evidence="1">Lipid-anchor</topology>
    </subcellularLocation>
    <subcellularLocation>
        <location evidence="12">Golgi apparatus</location>
        <location evidence="12">trans-Golgi network membrane</location>
        <topology evidence="12">Lipid-anchor</topology>
    </subcellularLocation>
</comment>
<dbReference type="Gene3D" id="1.10.510.10">
    <property type="entry name" value="Transferase(Phosphotransferase) domain 1"/>
    <property type="match status" value="1"/>
</dbReference>
<dbReference type="FunFam" id="1.10.510.10:FF:000497">
    <property type="entry name" value="Phosphoinositide 3-kinase regulatory subunit"/>
    <property type="match status" value="1"/>
</dbReference>
<dbReference type="SUPFAM" id="SSF50978">
    <property type="entry name" value="WD40 repeat-like"/>
    <property type="match status" value="1"/>
</dbReference>
<dbReference type="GO" id="GO:0005794">
    <property type="term" value="C:Golgi apparatus"/>
    <property type="evidence" value="ECO:0007669"/>
    <property type="project" value="UniProtKB-SubCell"/>
</dbReference>
<dbReference type="GO" id="GO:0006623">
    <property type="term" value="P:protein targeting to vacuole"/>
    <property type="evidence" value="ECO:0007669"/>
    <property type="project" value="EnsemblFungi"/>
</dbReference>
<dbReference type="GO" id="GO:0043130">
    <property type="term" value="F:ubiquitin binding"/>
    <property type="evidence" value="ECO:0007669"/>
    <property type="project" value="EnsemblFungi"/>
</dbReference>
<sequence>MGGQISLLVQTSASIGIFSYIDVLDNVHYISQVNSSRFLKTVKALDPNGEIIIKVFVKPTGSYKLPKIKNALLIESQLLAPVPNVLNYSKLIETNRAAYLLRQYMKSNLYDRLSTRPYLNNSELKFITFQLLQAVKNIHDLGICHGDLKTENILVTSSNWIFLTDFASIIKPVYLPEDNPSEFFFYFDTSKRRICYVAPERFDSHKTNTPGDDTEDSYVVTIQMDIFSLGCCIAEIYSEGLALFDLSQLFKYKNNEYHVDDILQAQLISSEMKPLILDMINIDPQKRLSTDQLLSKYRGNIFPETYYTFTYDYFRELSIMNTSVPTNGEISSNSILENKCDVLDECCNKIYKDFEKICASLGYCVDENISLENSDLNDEYASFLTFDISLQIKNILPDMEMDTDKDITDNHSFIFFLSFLCHALRNLVSRESKLKTLQLILSFSRFVDDEHKFNRIVPYFVSLFEDSDPNVQSFSLRCLSELLSNVNEVTQLNENIFVDYLFPRIRKLLLASKNNTYVRIVLASSISNLVENASRFQDLFIKSYSNGNDEDWIVDLETLDITNRYMKKLSEQIEQITILLLTDTDVAVKKALLNNILSLCNFFGREKTNDIILSHLITYFNDKDSSLRIEFIELIPAISVLLGPMSIQQYILPLLIQTITDPEELVIVYVLQSLKDICTTGLVEKKSYFDICRTVAPLLLHPNTWIRQFSLILIVEISSRLSEAEVYCMLYPCIRPYFEFDVNFDLPSMISSCKQPISRSIFDLLCTWSLKASKTLFWKRIPNSSVDSFGFNNITFITKDFSAKFYGFNKSLKSTKSVIKSYKDEEIPLTAEDKSWIDKFKSMDLSSDEFWKLAILRGYILSISKNIRKKTEHLSATEKVYYSRRIKLQNVYPKTVFFEASFNSENCKYDTNLIFNDYSEQNKLDVSSSQRAPNNLISIRNLNGSIMLPTKTNPTTTSNFENVTVHLQSKYKSFSPYAKYDQASISKVQPFVVSNSYEGSEGTVRTFLDKYEILYPLHKYPEFGSNIETTVNEFDVNSYKGQLIINLTQNDFNELSVLTILPTQFPLLIIGLFNGSLKLWNISDITKSEFYSPQLTYDCSSGIVDIAIVPGYDAFSVLTQDNTILVFRVIPSKAGKLNNTPMISCIRKFNVDKDCQNISIRKISVVSIIGNTFIVALSKSSNMYFYDIKTTELIHVIRLPPEYGAIISYEIDSKSEILLAGTTHGVICMWDLRFYVLIKAWTFGDHTPITNIKLFTEYSKNHIIVAGGSKQASLTIWDYSRQQCTYAFVGSDTNIPINNFIAHEKTEGAIDANMEMINFEETYFQSYGTAIFFTTNTTRDVTILDIANINSPKSVFSGSLKDYGYYSLAMNPNLTYIARKQSTEKLNTNIQNIHMNYVTSINIANFEDKKYVISADSSGIVNIYV</sequence>
<dbReference type="SUPFAM" id="SSF56112">
    <property type="entry name" value="Protein kinase-like (PK-like)"/>
    <property type="match status" value="1"/>
</dbReference>
<dbReference type="InterPro" id="IPR045162">
    <property type="entry name" value="Vps15-like"/>
</dbReference>
<accession>G8BNG8</accession>
<evidence type="ECO:0000256" key="6">
    <source>
        <dbReference type="ARBA" id="ARBA00022737"/>
    </source>
</evidence>
<dbReference type="SUPFAM" id="SSF48371">
    <property type="entry name" value="ARM repeat"/>
    <property type="match status" value="1"/>
</dbReference>
<dbReference type="OrthoDB" id="242910at2759"/>
<evidence type="ECO:0000256" key="1">
    <source>
        <dbReference type="ARBA" id="ARBA00004455"/>
    </source>
</evidence>
<evidence type="ECO:0000256" key="4">
    <source>
        <dbReference type="ARBA" id="ARBA00022574"/>
    </source>
</evidence>
<keyword evidence="4" id="KW-0853">WD repeat</keyword>
<evidence type="ECO:0000256" key="7">
    <source>
        <dbReference type="ARBA" id="ARBA00022741"/>
    </source>
</evidence>
<dbReference type="InterPro" id="IPR021133">
    <property type="entry name" value="HEAT_type_2"/>
</dbReference>
<dbReference type="GO" id="GO:0010008">
    <property type="term" value="C:endosome membrane"/>
    <property type="evidence" value="ECO:0007669"/>
    <property type="project" value="UniProtKB-SubCell"/>
</dbReference>
<dbReference type="KEGG" id="tpf:TPHA_0A03700"/>
<dbReference type="GO" id="GO:0051365">
    <property type="term" value="P:cellular response to potassium ion starvation"/>
    <property type="evidence" value="ECO:0007669"/>
    <property type="project" value="EnsemblFungi"/>
</dbReference>
<keyword evidence="11" id="KW-0072">Autophagy</keyword>
<dbReference type="EMBL" id="HE612856">
    <property type="protein sequence ID" value="CCE61446.1"/>
    <property type="molecule type" value="Genomic_DNA"/>
</dbReference>
<dbReference type="InterPro" id="IPR011009">
    <property type="entry name" value="Kinase-like_dom_sf"/>
</dbReference>
<dbReference type="Gene3D" id="1.25.10.10">
    <property type="entry name" value="Leucine-rich Repeat Variant"/>
    <property type="match status" value="1"/>
</dbReference>
<dbReference type="SMART" id="SM00220">
    <property type="entry name" value="S_TKc"/>
    <property type="match status" value="1"/>
</dbReference>